<evidence type="ECO:0000313" key="1">
    <source>
        <dbReference type="EMBL" id="KHG27091.1"/>
    </source>
</evidence>
<proteinExistence type="predicted"/>
<dbReference type="AlphaFoldDB" id="A0A0B0PUK7"/>
<sequence>MFLGWQIDLVNSLFLSTRVKIRVCVLVVYDTQLCYTVVCPMVLK</sequence>
<name>A0A0B0PUK7_GOSAR</name>
<protein>
    <submittedName>
        <fullName evidence="1">Uncharacterized protein</fullName>
    </submittedName>
</protein>
<gene>
    <name evidence="1" type="ORF">F383_07964</name>
</gene>
<keyword evidence="2" id="KW-1185">Reference proteome</keyword>
<organism evidence="1 2">
    <name type="scientific">Gossypium arboreum</name>
    <name type="common">Tree cotton</name>
    <name type="synonym">Gossypium nanking</name>
    <dbReference type="NCBI Taxonomy" id="29729"/>
    <lineage>
        <taxon>Eukaryota</taxon>
        <taxon>Viridiplantae</taxon>
        <taxon>Streptophyta</taxon>
        <taxon>Embryophyta</taxon>
        <taxon>Tracheophyta</taxon>
        <taxon>Spermatophyta</taxon>
        <taxon>Magnoliopsida</taxon>
        <taxon>eudicotyledons</taxon>
        <taxon>Gunneridae</taxon>
        <taxon>Pentapetalae</taxon>
        <taxon>rosids</taxon>
        <taxon>malvids</taxon>
        <taxon>Malvales</taxon>
        <taxon>Malvaceae</taxon>
        <taxon>Malvoideae</taxon>
        <taxon>Gossypium</taxon>
    </lineage>
</organism>
<evidence type="ECO:0000313" key="2">
    <source>
        <dbReference type="Proteomes" id="UP000032142"/>
    </source>
</evidence>
<dbReference type="EMBL" id="KN439873">
    <property type="protein sequence ID" value="KHG27091.1"/>
    <property type="molecule type" value="Genomic_DNA"/>
</dbReference>
<dbReference type="Proteomes" id="UP000032142">
    <property type="component" value="Unassembled WGS sequence"/>
</dbReference>
<accession>A0A0B0PUK7</accession>
<reference evidence="2" key="1">
    <citation type="submission" date="2014-09" db="EMBL/GenBank/DDBJ databases">
        <authorList>
            <person name="Mudge J."/>
            <person name="Ramaraj T."/>
            <person name="Lindquist I.E."/>
            <person name="Bharti A.K."/>
            <person name="Sundararajan A."/>
            <person name="Cameron C.T."/>
            <person name="Woodward J.E."/>
            <person name="May G.D."/>
            <person name="Brubaker C."/>
            <person name="Broadhvest J."/>
            <person name="Wilkins T.A."/>
        </authorList>
    </citation>
    <scope>NUCLEOTIDE SEQUENCE</scope>
    <source>
        <strain evidence="2">cv. AKA8401</strain>
    </source>
</reference>